<dbReference type="AlphaFoldDB" id="A0A7X6MDJ8"/>
<evidence type="ECO:0000256" key="3">
    <source>
        <dbReference type="SAM" id="SignalP"/>
    </source>
</evidence>
<feature type="compositionally biased region" description="Pro residues" evidence="1">
    <location>
        <begin position="267"/>
        <end position="279"/>
    </location>
</feature>
<organism evidence="4 5">
    <name type="scientific">Nocardiopsis alborubida</name>
    <dbReference type="NCBI Taxonomy" id="146802"/>
    <lineage>
        <taxon>Bacteria</taxon>
        <taxon>Bacillati</taxon>
        <taxon>Actinomycetota</taxon>
        <taxon>Actinomycetes</taxon>
        <taxon>Streptosporangiales</taxon>
        <taxon>Nocardiopsidaceae</taxon>
        <taxon>Nocardiopsis</taxon>
    </lineage>
</organism>
<gene>
    <name evidence="4" type="ORF">HGB44_15010</name>
</gene>
<evidence type="ECO:0000313" key="4">
    <source>
        <dbReference type="EMBL" id="NKY98960.1"/>
    </source>
</evidence>
<comment type="caution">
    <text evidence="4">The sequence shown here is derived from an EMBL/GenBank/DDBJ whole genome shotgun (WGS) entry which is preliminary data.</text>
</comment>
<reference evidence="4 5" key="1">
    <citation type="submission" date="2020-04" db="EMBL/GenBank/DDBJ databases">
        <title>MicrobeNet Type strains.</title>
        <authorList>
            <person name="Nicholson A.C."/>
        </authorList>
    </citation>
    <scope>NUCLEOTIDE SEQUENCE [LARGE SCALE GENOMIC DNA]</scope>
    <source>
        <strain evidence="4 5">ATCC 23612</strain>
    </source>
</reference>
<evidence type="ECO:0000313" key="5">
    <source>
        <dbReference type="Proteomes" id="UP000553209"/>
    </source>
</evidence>
<feature type="transmembrane region" description="Helical" evidence="2">
    <location>
        <begin position="301"/>
        <end position="322"/>
    </location>
</feature>
<keyword evidence="2" id="KW-1133">Transmembrane helix</keyword>
<keyword evidence="5" id="KW-1185">Reference proteome</keyword>
<feature type="chain" id="PRO_5030781730" evidence="3">
    <location>
        <begin position="26"/>
        <end position="332"/>
    </location>
</feature>
<feature type="compositionally biased region" description="Pro residues" evidence="1">
    <location>
        <begin position="184"/>
        <end position="194"/>
    </location>
</feature>
<dbReference type="Proteomes" id="UP000553209">
    <property type="component" value="Unassembled WGS sequence"/>
</dbReference>
<dbReference type="RefSeq" id="WP_061079282.1">
    <property type="nucleotide sequence ID" value="NZ_JAAXPG010000013.1"/>
</dbReference>
<feature type="region of interest" description="Disordered" evidence="1">
    <location>
        <begin position="253"/>
        <end position="294"/>
    </location>
</feature>
<sequence length="332" mass="34437">MRLLSTVVAGTVMSTAALLPSTALADHFGVSIEAMSSPCAPVTIATRWLGEDSPYEEEARLVVLTQDGVETAPVGESLSVEPEDMSVPPTSTRSGEVYYRVWVGHEHYYGNPAPYDEEALLAYLDEGGSPLAVDVPGVPWRVASAGPCSEYEDPPTPEPSPSLPDRGPSPDPTPSHPGTDPSAEPEPAPAPDPTGEPAGWLSGLPSAPEGMKPGQWCDTEDRLVTLYAYTDTSALQCQDDNGWRWVEVGSPEELIASPSGDPTAAPTDPPSPTRPPGPSPAQAAPPAEDSSKRLPVTGASLTALVLVAAVAVTGGLAALWAARGRAGGTQTF</sequence>
<evidence type="ECO:0000256" key="1">
    <source>
        <dbReference type="SAM" id="MobiDB-lite"/>
    </source>
</evidence>
<name>A0A7X6MDJ8_9ACTN</name>
<keyword evidence="3" id="KW-0732">Signal</keyword>
<proteinExistence type="predicted"/>
<feature type="region of interest" description="Disordered" evidence="1">
    <location>
        <begin position="144"/>
        <end position="214"/>
    </location>
</feature>
<keyword evidence="2" id="KW-0472">Membrane</keyword>
<dbReference type="EMBL" id="JAAXPG010000013">
    <property type="protein sequence ID" value="NKY98960.1"/>
    <property type="molecule type" value="Genomic_DNA"/>
</dbReference>
<evidence type="ECO:0000256" key="2">
    <source>
        <dbReference type="SAM" id="Phobius"/>
    </source>
</evidence>
<keyword evidence="2" id="KW-0812">Transmembrane</keyword>
<feature type="compositionally biased region" description="Pro residues" evidence="1">
    <location>
        <begin position="156"/>
        <end position="175"/>
    </location>
</feature>
<accession>A0A7X6MDJ8</accession>
<feature type="signal peptide" evidence="3">
    <location>
        <begin position="1"/>
        <end position="25"/>
    </location>
</feature>
<protein>
    <submittedName>
        <fullName evidence="4">Uncharacterized protein</fullName>
    </submittedName>
</protein>